<dbReference type="Gene3D" id="3.90.580.10">
    <property type="entry name" value="Zinc finger, CHC2-type domain"/>
    <property type="match status" value="1"/>
</dbReference>
<dbReference type="GO" id="GO:0006269">
    <property type="term" value="P:DNA replication, synthesis of primer"/>
    <property type="evidence" value="ECO:0007669"/>
    <property type="project" value="UniProtKB-UniRule"/>
</dbReference>
<dbReference type="GO" id="GO:0008270">
    <property type="term" value="F:zinc ion binding"/>
    <property type="evidence" value="ECO:0007669"/>
    <property type="project" value="UniProtKB-UniRule"/>
</dbReference>
<keyword evidence="5 12" id="KW-0235">DNA replication</keyword>
<dbReference type="GO" id="GO:1990077">
    <property type="term" value="C:primosome complex"/>
    <property type="evidence" value="ECO:0007669"/>
    <property type="project" value="UniProtKB-KW"/>
</dbReference>
<dbReference type="Pfam" id="PF01807">
    <property type="entry name" value="Zn_ribbon_DnaG"/>
    <property type="match status" value="1"/>
</dbReference>
<reference evidence="17" key="1">
    <citation type="submission" date="2022-11" db="EMBL/GenBank/DDBJ databases">
        <title>Parathalassolutuus dongxingensis gen. nov., sp. nov., a novel member of family Oceanospirillaceae isolated from a coastal shrimp pond in Guangxi, China.</title>
        <authorList>
            <person name="Chen H."/>
        </authorList>
    </citation>
    <scope>NUCLEOTIDE SEQUENCE</scope>
    <source>
        <strain evidence="17">G-43</strain>
    </source>
</reference>
<keyword evidence="10 12" id="KW-0238">DNA-binding</keyword>
<comment type="domain">
    <text evidence="12">Contains an N-terminal zinc-binding domain, a central core domain that contains the primase activity, and a C-terminal DnaB-binding domain.</text>
</comment>
<name>A0A9X3EAA9_9GAMM</name>
<dbReference type="EC" id="2.7.7.101" evidence="12"/>
<evidence type="ECO:0000256" key="6">
    <source>
        <dbReference type="ARBA" id="ARBA00022723"/>
    </source>
</evidence>
<comment type="cofactor">
    <cofactor evidence="12 13 14">
        <name>Zn(2+)</name>
        <dbReference type="ChEBI" id="CHEBI:29105"/>
    </cofactor>
    <text evidence="12 13 14">Binds 1 zinc ion per monomer.</text>
</comment>
<dbReference type="Pfam" id="PF10410">
    <property type="entry name" value="DnaB_bind"/>
    <property type="match status" value="1"/>
</dbReference>
<dbReference type="Gene3D" id="1.10.860.10">
    <property type="entry name" value="DNAb Helicase, Chain A"/>
    <property type="match status" value="1"/>
</dbReference>
<dbReference type="Pfam" id="PF13155">
    <property type="entry name" value="Toprim_2"/>
    <property type="match status" value="1"/>
</dbReference>
<dbReference type="InterPro" id="IPR034151">
    <property type="entry name" value="TOPRIM_DnaG_bac"/>
</dbReference>
<dbReference type="SUPFAM" id="SSF57783">
    <property type="entry name" value="Zinc beta-ribbon"/>
    <property type="match status" value="1"/>
</dbReference>
<evidence type="ECO:0000256" key="13">
    <source>
        <dbReference type="PIRNR" id="PIRNR002811"/>
    </source>
</evidence>
<dbReference type="InterPro" id="IPR030846">
    <property type="entry name" value="DnaG_bac"/>
</dbReference>
<dbReference type="HAMAP" id="MF_00974">
    <property type="entry name" value="DNA_primase_DnaG"/>
    <property type="match status" value="1"/>
</dbReference>
<comment type="caution">
    <text evidence="17">The sequence shown here is derived from an EMBL/GenBank/DDBJ whole genome shotgun (WGS) entry which is preliminary data.</text>
</comment>
<proteinExistence type="inferred from homology"/>
<dbReference type="PANTHER" id="PTHR30313">
    <property type="entry name" value="DNA PRIMASE"/>
    <property type="match status" value="1"/>
</dbReference>
<comment type="subunit">
    <text evidence="12">Monomer. Interacts with DnaB.</text>
</comment>
<comment type="function">
    <text evidence="12 13">RNA polymerase that catalyzes the synthesis of short RNA molecules used as primers for DNA polymerase during DNA replication.</text>
</comment>
<feature type="region of interest" description="Disordered" evidence="15">
    <location>
        <begin position="587"/>
        <end position="615"/>
    </location>
</feature>
<dbReference type="GO" id="GO:0003899">
    <property type="term" value="F:DNA-directed RNA polymerase activity"/>
    <property type="evidence" value="ECO:0007669"/>
    <property type="project" value="UniProtKB-UniRule"/>
</dbReference>
<keyword evidence="11 12" id="KW-0804">Transcription</keyword>
<dbReference type="GO" id="GO:0003677">
    <property type="term" value="F:DNA binding"/>
    <property type="evidence" value="ECO:0007669"/>
    <property type="project" value="UniProtKB-KW"/>
</dbReference>
<dbReference type="Pfam" id="PF08278">
    <property type="entry name" value="DnaG_DnaB_bind"/>
    <property type="match status" value="1"/>
</dbReference>
<accession>A0A9X3EAA9</accession>
<dbReference type="InterPro" id="IPR050219">
    <property type="entry name" value="DnaG_primase"/>
</dbReference>
<keyword evidence="6 12" id="KW-0479">Metal-binding</keyword>
<dbReference type="InterPro" id="IPR006171">
    <property type="entry name" value="TOPRIM_dom"/>
</dbReference>
<keyword evidence="18" id="KW-1185">Reference proteome</keyword>
<keyword evidence="7 12" id="KW-0863">Zinc-finger</keyword>
<dbReference type="InterPro" id="IPR006295">
    <property type="entry name" value="DNA_primase_DnaG"/>
</dbReference>
<dbReference type="AlphaFoldDB" id="A0A9X3EAA9"/>
<dbReference type="FunFam" id="3.40.1360.10:FF:000002">
    <property type="entry name" value="DNA primase"/>
    <property type="match status" value="1"/>
</dbReference>
<keyword evidence="4 12" id="KW-0548">Nucleotidyltransferase</keyword>
<dbReference type="PROSITE" id="PS50880">
    <property type="entry name" value="TOPRIM"/>
    <property type="match status" value="1"/>
</dbReference>
<dbReference type="InterPro" id="IPR019475">
    <property type="entry name" value="DNA_primase_DnaB-bd"/>
</dbReference>
<dbReference type="NCBIfam" id="TIGR01391">
    <property type="entry name" value="dnaG"/>
    <property type="match status" value="1"/>
</dbReference>
<evidence type="ECO:0000256" key="8">
    <source>
        <dbReference type="ARBA" id="ARBA00022833"/>
    </source>
</evidence>
<dbReference type="InterPro" id="IPR037068">
    <property type="entry name" value="DNA_primase_core_N_sf"/>
</dbReference>
<evidence type="ECO:0000256" key="12">
    <source>
        <dbReference type="HAMAP-Rule" id="MF_00974"/>
    </source>
</evidence>
<protein>
    <recommendedName>
        <fullName evidence="12 13">DNA primase</fullName>
        <ecNumber evidence="12">2.7.7.101</ecNumber>
    </recommendedName>
</protein>
<evidence type="ECO:0000256" key="2">
    <source>
        <dbReference type="ARBA" id="ARBA00022515"/>
    </source>
</evidence>
<evidence type="ECO:0000256" key="15">
    <source>
        <dbReference type="SAM" id="MobiDB-lite"/>
    </source>
</evidence>
<comment type="catalytic activity">
    <reaction evidence="12">
        <text>ssDNA + n NTP = ssDNA/pppN(pN)n-1 hybrid + (n-1) diphosphate.</text>
        <dbReference type="EC" id="2.7.7.101"/>
    </reaction>
</comment>
<feature type="zinc finger region" description="CHC2-type" evidence="12 14">
    <location>
        <begin position="40"/>
        <end position="64"/>
    </location>
</feature>
<evidence type="ECO:0000256" key="7">
    <source>
        <dbReference type="ARBA" id="ARBA00022771"/>
    </source>
</evidence>
<evidence type="ECO:0000256" key="5">
    <source>
        <dbReference type="ARBA" id="ARBA00022705"/>
    </source>
</evidence>
<keyword evidence="1 12" id="KW-0240">DNA-directed RNA polymerase</keyword>
<keyword evidence="3 12" id="KW-0808">Transferase</keyword>
<keyword evidence="9" id="KW-0460">Magnesium</keyword>
<evidence type="ECO:0000256" key="4">
    <source>
        <dbReference type="ARBA" id="ARBA00022695"/>
    </source>
</evidence>
<sequence length="615" mass="69456">MAGRIPQSFIDELLSRTDIVDVVESRIKLRKAGKNYSACCPFHNENTPSFTVSRDKQFYYCFGCGASGTALKFVMEHDGLSFPDAVEKLASNAGLEVPKESVTEVRRQEQEHEPLYLRLEESATFFTEQLRTHNQRQRAVDYLKGRGLSGQAARFFGIGYAPPGWDNLQEKLATDPTRMKQLISSGMLIEKEDGRTYDRFRDRIMFPIRDIRGRVIAFGGRVLGDDKPKYLNSPETPVFQKNRELYGLYEARKIRQKLTRFLIVEGYMDVVALAEFGIHYAVATLGTATSEHHLRRLFKLVPEIIFCFDGDNAGRTAAARAMETVLPVLEDGLQARFIFLPDGEDPDTLVRKEGKEAFEQRLAQAQHLPEFLFSHLKEQVDFDSMDGKARLDQLAAPLIGRIPQGTLRDLMVAELEKQIGVSSRAMAKVNAQPATRQEEIEAIPEWVSAPAVTHLPMDDEPYTGAEDHPLIMRAIQALVHQPGLASELQLPECEANSEYERLLLEIIRKLKAGPQSSAVGLLIQWIGTPYHAELTRIANQNDNGIAPVAADISLALERMAARQLEVEYRQLLQLWQGKAGTMSDEQRQRFKELQHQRRPARGAVYRSQPGRRPGR</sequence>
<evidence type="ECO:0000256" key="10">
    <source>
        <dbReference type="ARBA" id="ARBA00023125"/>
    </source>
</evidence>
<dbReference type="GO" id="GO:0000428">
    <property type="term" value="C:DNA-directed RNA polymerase complex"/>
    <property type="evidence" value="ECO:0007669"/>
    <property type="project" value="UniProtKB-KW"/>
</dbReference>
<dbReference type="SUPFAM" id="SSF56731">
    <property type="entry name" value="DNA primase core"/>
    <property type="match status" value="1"/>
</dbReference>
<organism evidence="17 18">
    <name type="scientific">Parathalassolituus penaei</name>
    <dbReference type="NCBI Taxonomy" id="2997323"/>
    <lineage>
        <taxon>Bacteria</taxon>
        <taxon>Pseudomonadati</taxon>
        <taxon>Pseudomonadota</taxon>
        <taxon>Gammaproteobacteria</taxon>
        <taxon>Oceanospirillales</taxon>
        <taxon>Oceanospirillaceae</taxon>
        <taxon>Parathalassolituus</taxon>
    </lineage>
</organism>
<feature type="domain" description="Toprim" evidence="16">
    <location>
        <begin position="259"/>
        <end position="341"/>
    </location>
</feature>
<dbReference type="InterPro" id="IPR013173">
    <property type="entry name" value="DNA_primase_DnaG_DnaB-bd_dom"/>
</dbReference>
<dbReference type="Proteomes" id="UP001150830">
    <property type="component" value="Unassembled WGS sequence"/>
</dbReference>
<dbReference type="SUPFAM" id="SSF117023">
    <property type="entry name" value="DNA primase DnaG, C-terminal domain"/>
    <property type="match status" value="1"/>
</dbReference>
<dbReference type="EMBL" id="JAPNOA010000006">
    <property type="protein sequence ID" value="MCY0963884.1"/>
    <property type="molecule type" value="Genomic_DNA"/>
</dbReference>
<dbReference type="Pfam" id="PF08275">
    <property type="entry name" value="DNAG_N"/>
    <property type="match status" value="1"/>
</dbReference>
<evidence type="ECO:0000313" key="17">
    <source>
        <dbReference type="EMBL" id="MCY0963884.1"/>
    </source>
</evidence>
<evidence type="ECO:0000256" key="3">
    <source>
        <dbReference type="ARBA" id="ARBA00022679"/>
    </source>
</evidence>
<dbReference type="SMART" id="SM00400">
    <property type="entry name" value="ZnF_CHCC"/>
    <property type="match status" value="1"/>
</dbReference>
<evidence type="ECO:0000313" key="18">
    <source>
        <dbReference type="Proteomes" id="UP001150830"/>
    </source>
</evidence>
<dbReference type="PANTHER" id="PTHR30313:SF2">
    <property type="entry name" value="DNA PRIMASE"/>
    <property type="match status" value="1"/>
</dbReference>
<dbReference type="RefSeq" id="WP_283172102.1">
    <property type="nucleotide sequence ID" value="NZ_JAPNOA010000006.1"/>
</dbReference>
<dbReference type="Gene3D" id="1.20.50.20">
    <property type="entry name" value="DnaG, RNA polymerase domain, helical bundle"/>
    <property type="match status" value="1"/>
</dbReference>
<dbReference type="InterPro" id="IPR002694">
    <property type="entry name" value="Znf_CHC2"/>
</dbReference>
<dbReference type="FunFam" id="3.90.580.10:FF:000001">
    <property type="entry name" value="DNA primase"/>
    <property type="match status" value="1"/>
</dbReference>
<evidence type="ECO:0000256" key="1">
    <source>
        <dbReference type="ARBA" id="ARBA00022478"/>
    </source>
</evidence>
<evidence type="ECO:0000256" key="9">
    <source>
        <dbReference type="ARBA" id="ARBA00022842"/>
    </source>
</evidence>
<dbReference type="Gene3D" id="3.90.980.10">
    <property type="entry name" value="DNA primase, catalytic core, N-terminal domain"/>
    <property type="match status" value="1"/>
</dbReference>
<evidence type="ECO:0000256" key="14">
    <source>
        <dbReference type="PIRSR" id="PIRSR002811-1"/>
    </source>
</evidence>
<dbReference type="PIRSF" id="PIRSF002811">
    <property type="entry name" value="DnaG"/>
    <property type="match status" value="1"/>
</dbReference>
<dbReference type="FunFam" id="3.90.980.10:FF:000001">
    <property type="entry name" value="DNA primase"/>
    <property type="match status" value="1"/>
</dbReference>
<dbReference type="InterPro" id="IPR036977">
    <property type="entry name" value="DNA_primase_Znf_CHC2"/>
</dbReference>
<comment type="similarity">
    <text evidence="12 13">Belongs to the DnaG primase family.</text>
</comment>
<dbReference type="GO" id="GO:0005737">
    <property type="term" value="C:cytoplasm"/>
    <property type="evidence" value="ECO:0007669"/>
    <property type="project" value="TreeGrafter"/>
</dbReference>
<gene>
    <name evidence="12 17" type="primary">dnaG</name>
    <name evidence="17" type="ORF">OUO13_01605</name>
</gene>
<evidence type="ECO:0000256" key="11">
    <source>
        <dbReference type="ARBA" id="ARBA00023163"/>
    </source>
</evidence>
<evidence type="ECO:0000259" key="16">
    <source>
        <dbReference type="PROSITE" id="PS50880"/>
    </source>
</evidence>
<dbReference type="InterPro" id="IPR016136">
    <property type="entry name" value="DNA_helicase_N/primase_C"/>
</dbReference>
<keyword evidence="2 12" id="KW-0639">Primosome</keyword>
<keyword evidence="8 12" id="KW-0862">Zinc</keyword>
<dbReference type="InterPro" id="IPR013264">
    <property type="entry name" value="DNAG_N"/>
</dbReference>
<dbReference type="CDD" id="cd03364">
    <property type="entry name" value="TOPRIM_DnaG_primases"/>
    <property type="match status" value="1"/>
</dbReference>
<dbReference type="Gene3D" id="3.40.1360.10">
    <property type="match status" value="1"/>
</dbReference>
<dbReference type="SMART" id="SM00493">
    <property type="entry name" value="TOPRIM"/>
    <property type="match status" value="1"/>
</dbReference>